<keyword evidence="2 5" id="KW-0418">Kinase</keyword>
<dbReference type="InterPro" id="IPR036676">
    <property type="entry name" value="PurM-like_C_sf"/>
</dbReference>
<dbReference type="NCBIfam" id="TIGR01379">
    <property type="entry name" value="thiL"/>
    <property type="match status" value="1"/>
</dbReference>
<dbReference type="PIRSF" id="PIRSF005303">
    <property type="entry name" value="Thiam_monoph_kin"/>
    <property type="match status" value="1"/>
</dbReference>
<keyword evidence="1 2" id="KW-0784">Thiamine biosynthesis</keyword>
<dbReference type="SUPFAM" id="SSF56042">
    <property type="entry name" value="PurM C-terminal domain-like"/>
    <property type="match status" value="1"/>
</dbReference>
<keyword evidence="2" id="KW-0547">Nucleotide-binding</keyword>
<dbReference type="RefSeq" id="WP_015551184.1">
    <property type="nucleotide sequence ID" value="NC_021033.1"/>
</dbReference>
<feature type="binding site" evidence="2">
    <location>
        <position position="28"/>
    </location>
    <ligand>
        <name>Mg(2+)</name>
        <dbReference type="ChEBI" id="CHEBI:18420"/>
        <label>4</label>
    </ligand>
</feature>
<dbReference type="InterPro" id="IPR036921">
    <property type="entry name" value="PurM-like_N_sf"/>
</dbReference>
<dbReference type="EMBL" id="HE681424">
    <property type="protein sequence ID" value="CCG19024.1"/>
    <property type="molecule type" value="Genomic_DNA"/>
</dbReference>
<dbReference type="GO" id="GO:0005524">
    <property type="term" value="F:ATP binding"/>
    <property type="evidence" value="ECO:0007669"/>
    <property type="project" value="UniProtKB-UniRule"/>
</dbReference>
<comment type="pathway">
    <text evidence="2">Cofactor biosynthesis; thiamine diphosphate biosynthesis; thiamine diphosphate from thiamine phosphate: step 1/1.</text>
</comment>
<evidence type="ECO:0000256" key="1">
    <source>
        <dbReference type="ARBA" id="ARBA00022977"/>
    </source>
</evidence>
<organism evidence="5">
    <name type="scientific">Taylorella asinigenitalis 14/45</name>
    <dbReference type="NCBI Taxonomy" id="1091495"/>
    <lineage>
        <taxon>Bacteria</taxon>
        <taxon>Pseudomonadati</taxon>
        <taxon>Pseudomonadota</taxon>
        <taxon>Betaproteobacteria</taxon>
        <taxon>Burkholderiales</taxon>
        <taxon>Alcaligenaceae</taxon>
        <taxon>Taylorella</taxon>
    </lineage>
</organism>
<feature type="binding site" evidence="2">
    <location>
        <begin position="120"/>
        <end position="121"/>
    </location>
    <ligand>
        <name>ATP</name>
        <dbReference type="ChEBI" id="CHEBI:30616"/>
    </ligand>
</feature>
<feature type="binding site" evidence="2">
    <location>
        <position position="53"/>
    </location>
    <ligand>
        <name>substrate</name>
    </ligand>
</feature>
<feature type="binding site" evidence="2">
    <location>
        <position position="46"/>
    </location>
    <ligand>
        <name>Mg(2+)</name>
        <dbReference type="ChEBI" id="CHEBI:18420"/>
        <label>2</label>
    </ligand>
</feature>
<keyword evidence="2" id="KW-0067">ATP-binding</keyword>
<protein>
    <recommendedName>
        <fullName evidence="2">Thiamine-monophosphate kinase</fullName>
        <shortName evidence="2">TMP kinase</shortName>
        <shortName evidence="2">Thiamine-phosphate kinase</shortName>
        <ecNumber evidence="2">2.7.4.16</ecNumber>
    </recommendedName>
</protein>
<dbReference type="KEGG" id="tat:KUM_0219"/>
<proteinExistence type="inferred from homology"/>
<feature type="binding site" evidence="2">
    <location>
        <position position="368"/>
    </location>
    <ligand>
        <name>substrate</name>
    </ligand>
</feature>
<comment type="catalytic activity">
    <reaction evidence="2">
        <text>thiamine phosphate + ATP = thiamine diphosphate + ADP</text>
        <dbReference type="Rhea" id="RHEA:15913"/>
        <dbReference type="ChEBI" id="CHEBI:30616"/>
        <dbReference type="ChEBI" id="CHEBI:37575"/>
        <dbReference type="ChEBI" id="CHEBI:58937"/>
        <dbReference type="ChEBI" id="CHEBI:456216"/>
        <dbReference type="EC" id="2.7.4.16"/>
    </reaction>
</comment>
<evidence type="ECO:0000259" key="4">
    <source>
        <dbReference type="Pfam" id="PF02769"/>
    </source>
</evidence>
<feature type="binding site" evidence="2">
    <location>
        <position position="74"/>
    </location>
    <ligand>
        <name>Mg(2+)</name>
        <dbReference type="ChEBI" id="CHEBI:18420"/>
        <label>3</label>
    </ligand>
</feature>
<dbReference type="EC" id="2.7.4.16" evidence="2"/>
<dbReference type="Pfam" id="PF00586">
    <property type="entry name" value="AIRS"/>
    <property type="match status" value="1"/>
</dbReference>
<feature type="binding site" evidence="2">
    <location>
        <position position="74"/>
    </location>
    <ligand>
        <name>Mg(2+)</name>
        <dbReference type="ChEBI" id="CHEBI:18420"/>
        <label>2</label>
    </ligand>
</feature>
<keyword evidence="2" id="KW-0460">Magnesium</keyword>
<dbReference type="Gene3D" id="3.30.1330.10">
    <property type="entry name" value="PurM-like, N-terminal domain"/>
    <property type="match status" value="1"/>
</dbReference>
<dbReference type="GO" id="GO:0009229">
    <property type="term" value="P:thiamine diphosphate biosynthetic process"/>
    <property type="evidence" value="ECO:0007669"/>
    <property type="project" value="UniProtKB-UniRule"/>
</dbReference>
<keyword evidence="2" id="KW-0479">Metal-binding</keyword>
<gene>
    <name evidence="2 5" type="primary">thiL</name>
    <name evidence="5" type="ORF">KUM_0219</name>
</gene>
<dbReference type="GO" id="GO:0000287">
    <property type="term" value="F:magnesium ion binding"/>
    <property type="evidence" value="ECO:0007669"/>
    <property type="project" value="UniProtKB-UniRule"/>
</dbReference>
<feature type="binding site" evidence="2">
    <location>
        <position position="221"/>
    </location>
    <ligand>
        <name>Mg(2+)</name>
        <dbReference type="ChEBI" id="CHEBI:18420"/>
        <label>5</label>
    </ligand>
</feature>
<dbReference type="AlphaFoldDB" id="I7IBL8"/>
<feature type="domain" description="PurM-like N-terminal" evidence="3">
    <location>
        <begin position="26"/>
        <end position="137"/>
    </location>
</feature>
<feature type="binding site" evidence="2">
    <location>
        <position position="269"/>
    </location>
    <ligand>
        <name>substrate</name>
    </ligand>
</feature>
<dbReference type="CDD" id="cd02194">
    <property type="entry name" value="ThiL"/>
    <property type="match status" value="1"/>
</dbReference>
<accession>I7IBL8</accession>
<dbReference type="PANTHER" id="PTHR30270">
    <property type="entry name" value="THIAMINE-MONOPHOSPHATE KINASE"/>
    <property type="match status" value="1"/>
</dbReference>
<dbReference type="InterPro" id="IPR016188">
    <property type="entry name" value="PurM-like_N"/>
</dbReference>
<evidence type="ECO:0000259" key="3">
    <source>
        <dbReference type="Pfam" id="PF00586"/>
    </source>
</evidence>
<comment type="caution">
    <text evidence="2">Lacks conserved residue(s) required for the propagation of feature annotation.</text>
</comment>
<feature type="binding site" evidence="2">
    <location>
        <position position="28"/>
    </location>
    <ligand>
        <name>Mg(2+)</name>
        <dbReference type="ChEBI" id="CHEBI:18420"/>
        <label>3</label>
    </ligand>
</feature>
<dbReference type="SUPFAM" id="SSF55326">
    <property type="entry name" value="PurM N-terminal domain-like"/>
    <property type="match status" value="1"/>
</dbReference>
<feature type="binding site" evidence="2">
    <location>
        <position position="74"/>
    </location>
    <ligand>
        <name>Mg(2+)</name>
        <dbReference type="ChEBI" id="CHEBI:18420"/>
        <label>4</label>
    </ligand>
</feature>
<sequence>MNKEFDIIENYFSFSKATREVPITVGDDCAIFTPPFRHTHIATSADLLIEGQHFFSDVNPKNLGHKALAVNLSDLAAMGAEPIGCLLSLALPSIDHSWIARFTEGFRNLSEKYMCPLIGGDLSKSKMGIIINVTVFGGLNVNFRRSATSAFMTRAGARAGDDIWVSGNLGKAHLAYTTKRDNPNDLAKYAMIFEALELPEPRIDLGKSLIRRATSCIDISDGLVQDLGHIMKSSKKTAEIHLEKIPYDKNLEKQFSKEQIREAILSGGDCYELCFTAPPENRAIIERLSDSLQLKLTIIGEVSWDFNIDRERRERIKRRQELRNKFEKNNYYVDNTPFTPIPHVQSKPRPPVEVYENGELIEVPNGGFQHF</sequence>
<feature type="binding site" evidence="2">
    <location>
        <position position="46"/>
    </location>
    <ligand>
        <name>Mg(2+)</name>
        <dbReference type="ChEBI" id="CHEBI:18420"/>
        <label>1</label>
    </ligand>
</feature>
<name>I7IBL8_9BURK</name>
<feature type="binding site" evidence="2">
    <location>
        <position position="44"/>
    </location>
    <ligand>
        <name>Mg(2+)</name>
        <dbReference type="ChEBI" id="CHEBI:18420"/>
        <label>4</label>
    </ligand>
</feature>
<dbReference type="Pfam" id="PF02769">
    <property type="entry name" value="AIRS_C"/>
    <property type="match status" value="1"/>
</dbReference>
<feature type="binding site" evidence="2">
    <location>
        <position position="220"/>
    </location>
    <ligand>
        <name>ATP</name>
        <dbReference type="ChEBI" id="CHEBI:30616"/>
    </ligand>
</feature>
<comment type="miscellaneous">
    <text evidence="2">Reaction mechanism of ThiL seems to utilize a direct, inline transfer of the gamma-phosphate of ATP to TMP rather than a phosphorylated enzyme intermediate.</text>
</comment>
<dbReference type="Gene3D" id="3.90.650.10">
    <property type="entry name" value="PurM-like C-terminal domain"/>
    <property type="match status" value="1"/>
</dbReference>
<feature type="binding site" evidence="2">
    <location>
        <position position="218"/>
    </location>
    <ligand>
        <name>Mg(2+)</name>
        <dbReference type="ChEBI" id="CHEBI:18420"/>
        <label>3</label>
    </ligand>
</feature>
<comment type="similarity">
    <text evidence="2">Belongs to the thiamine-monophosphate kinase family.</text>
</comment>
<dbReference type="GO" id="GO:0009030">
    <property type="term" value="F:thiamine-phosphate kinase activity"/>
    <property type="evidence" value="ECO:0007669"/>
    <property type="project" value="UniProtKB-UniRule"/>
</dbReference>
<reference evidence="5" key="1">
    <citation type="journal article" date="2012" name="Vet. Microbiol.">
        <title>Comparative genomic analyses of the Taylorellae.</title>
        <authorList>
            <person name="Hauser H."/>
            <person name="Richter D.C."/>
            <person name="van Tonder A."/>
            <person name="Clark L."/>
            <person name="Preston A."/>
        </authorList>
    </citation>
    <scope>NUCLEOTIDE SEQUENCE</scope>
    <source>
        <strain evidence="5">14/45</strain>
    </source>
</reference>
<evidence type="ECO:0000256" key="2">
    <source>
        <dbReference type="HAMAP-Rule" id="MF_02128"/>
    </source>
</evidence>
<comment type="function">
    <text evidence="2">Catalyzes the ATP-dependent phosphorylation of thiamine-monophosphate (TMP) to form thiamine-pyrophosphate (TPP), the active form of vitamin B1.</text>
</comment>
<dbReference type="UniPathway" id="UPA00060">
    <property type="reaction ID" value="UER00142"/>
</dbReference>
<feature type="domain" description="PurM-like C-terminal" evidence="4">
    <location>
        <begin position="159"/>
        <end position="303"/>
    </location>
</feature>
<dbReference type="HOGENOM" id="CLU_046964_3_0_4"/>
<dbReference type="HAMAP" id="MF_02128">
    <property type="entry name" value="TMP_kinase"/>
    <property type="match status" value="1"/>
</dbReference>
<dbReference type="GO" id="GO:0009228">
    <property type="term" value="P:thiamine biosynthetic process"/>
    <property type="evidence" value="ECO:0007669"/>
    <property type="project" value="UniProtKB-KW"/>
</dbReference>
<dbReference type="InterPro" id="IPR006283">
    <property type="entry name" value="ThiL-like"/>
</dbReference>
<evidence type="ECO:0000313" key="5">
    <source>
        <dbReference type="EMBL" id="CCG19024.1"/>
    </source>
</evidence>
<feature type="binding site" evidence="2">
    <location>
        <position position="121"/>
    </location>
    <ligand>
        <name>Mg(2+)</name>
        <dbReference type="ChEBI" id="CHEBI:18420"/>
        <label>1</label>
    </ligand>
</feature>
<feature type="binding site" evidence="2">
    <location>
        <position position="154"/>
    </location>
    <ligand>
        <name>ATP</name>
        <dbReference type="ChEBI" id="CHEBI:30616"/>
    </ligand>
</feature>
<keyword evidence="2 5" id="KW-0808">Transferase</keyword>
<dbReference type="PANTHER" id="PTHR30270:SF0">
    <property type="entry name" value="THIAMINE-MONOPHOSPHATE KINASE"/>
    <property type="match status" value="1"/>
</dbReference>
<dbReference type="InterPro" id="IPR010918">
    <property type="entry name" value="PurM-like_C_dom"/>
</dbReference>